<organism evidence="2 3">
    <name type="scientific">Rhipicephalus sanguineus</name>
    <name type="common">Brown dog tick</name>
    <name type="synonym">Ixodes sanguineus</name>
    <dbReference type="NCBI Taxonomy" id="34632"/>
    <lineage>
        <taxon>Eukaryota</taxon>
        <taxon>Metazoa</taxon>
        <taxon>Ecdysozoa</taxon>
        <taxon>Arthropoda</taxon>
        <taxon>Chelicerata</taxon>
        <taxon>Arachnida</taxon>
        <taxon>Acari</taxon>
        <taxon>Parasitiformes</taxon>
        <taxon>Ixodida</taxon>
        <taxon>Ixodoidea</taxon>
        <taxon>Ixodidae</taxon>
        <taxon>Rhipicephalinae</taxon>
        <taxon>Rhipicephalus</taxon>
        <taxon>Rhipicephalus</taxon>
    </lineage>
</organism>
<comment type="caution">
    <text evidence="2">The sequence shown here is derived from an EMBL/GenBank/DDBJ whole genome shotgun (WGS) entry which is preliminary data.</text>
</comment>
<dbReference type="AlphaFoldDB" id="A0A9D4PEC9"/>
<gene>
    <name evidence="2" type="ORF">HPB52_000847</name>
</gene>
<evidence type="ECO:0000256" key="1">
    <source>
        <dbReference type="SAM" id="MobiDB-lite"/>
    </source>
</evidence>
<keyword evidence="3" id="KW-1185">Reference proteome</keyword>
<reference evidence="2" key="2">
    <citation type="submission" date="2021-09" db="EMBL/GenBank/DDBJ databases">
        <authorList>
            <person name="Jia N."/>
            <person name="Wang J."/>
            <person name="Shi W."/>
            <person name="Du L."/>
            <person name="Sun Y."/>
            <person name="Zhan W."/>
            <person name="Jiang J."/>
            <person name="Wang Q."/>
            <person name="Zhang B."/>
            <person name="Ji P."/>
            <person name="Sakyi L.B."/>
            <person name="Cui X."/>
            <person name="Yuan T."/>
            <person name="Jiang B."/>
            <person name="Yang W."/>
            <person name="Lam T.T.-Y."/>
            <person name="Chang Q."/>
            <person name="Ding S."/>
            <person name="Wang X."/>
            <person name="Zhu J."/>
            <person name="Ruan X."/>
            <person name="Zhao L."/>
            <person name="Wei J."/>
            <person name="Que T."/>
            <person name="Du C."/>
            <person name="Cheng J."/>
            <person name="Dai P."/>
            <person name="Han X."/>
            <person name="Huang E."/>
            <person name="Gao Y."/>
            <person name="Liu J."/>
            <person name="Shao H."/>
            <person name="Ye R."/>
            <person name="Li L."/>
            <person name="Wei W."/>
            <person name="Wang X."/>
            <person name="Wang C."/>
            <person name="Huo Q."/>
            <person name="Li W."/>
            <person name="Guo W."/>
            <person name="Chen H."/>
            <person name="Chen S."/>
            <person name="Zhou L."/>
            <person name="Zhou L."/>
            <person name="Ni X."/>
            <person name="Tian J."/>
            <person name="Zhou Y."/>
            <person name="Sheng Y."/>
            <person name="Liu T."/>
            <person name="Pan Y."/>
            <person name="Xia L."/>
            <person name="Li J."/>
            <person name="Zhao F."/>
            <person name="Cao W."/>
        </authorList>
    </citation>
    <scope>NUCLEOTIDE SEQUENCE</scope>
    <source>
        <strain evidence="2">Rsan-2018</strain>
        <tissue evidence="2">Larvae</tissue>
    </source>
</reference>
<name>A0A9D4PEC9_RHISA</name>
<dbReference type="VEuPathDB" id="VectorBase:RSAN_031395"/>
<dbReference type="InterPro" id="IPR032675">
    <property type="entry name" value="LRR_dom_sf"/>
</dbReference>
<dbReference type="SUPFAM" id="SSF52047">
    <property type="entry name" value="RNI-like"/>
    <property type="match status" value="1"/>
</dbReference>
<evidence type="ECO:0000313" key="3">
    <source>
        <dbReference type="Proteomes" id="UP000821837"/>
    </source>
</evidence>
<evidence type="ECO:0000313" key="2">
    <source>
        <dbReference type="EMBL" id="KAH7938837.1"/>
    </source>
</evidence>
<dbReference type="Proteomes" id="UP000821837">
    <property type="component" value="Chromosome 8"/>
</dbReference>
<protein>
    <submittedName>
        <fullName evidence="2">Uncharacterized protein</fullName>
    </submittedName>
</protein>
<dbReference type="Gene3D" id="3.80.10.10">
    <property type="entry name" value="Ribonuclease Inhibitor"/>
    <property type="match status" value="1"/>
</dbReference>
<accession>A0A9D4PEC9</accession>
<feature type="region of interest" description="Disordered" evidence="1">
    <location>
        <begin position="1"/>
        <end position="35"/>
    </location>
</feature>
<proteinExistence type="predicted"/>
<sequence length="451" mass="50128">MPKRKKTTAVGDTSECTARSAEKEKPAQEESGFPDDELDTLISAVDTIVLCVEDRKHIRIPEGCVFNPDLRRVYTDPKTLVARKEAFANIGVSGAVFAGCAAFSSSKPYRRAAMSVLATARYLCIVHNRDNVCKLASWFPSVTDLTLPHNLAFRSVCSRQDCDSHSGRKAHDVVLDDMDSAYLRKCPEVILGSWRELPGSAPSYRDTGVAEIECAGRFCPAVKKLEVVFAKKQVLSAVADYKYLTSLSLKFAGEGKCDVIGTNLMKIVKKLVDLERLDLQFFSNIDLREIAKNCPKLADLSLHGCTHVSVDVENEELLPKHLASLRMGLPISPVDHFVMPFTLLTCNRDTLIDLQIEGGVASKVFLEICCRTQFPSLRRLTLDTDKSVRGLCIPPQNLHDVVKNLPALKFLVTDSYDLRLFFEYYVPAVSISWCVCTVCMVERSRQHLGDG</sequence>
<dbReference type="EMBL" id="JABSTV010001254">
    <property type="protein sequence ID" value="KAH7938837.1"/>
    <property type="molecule type" value="Genomic_DNA"/>
</dbReference>
<reference evidence="2" key="1">
    <citation type="journal article" date="2020" name="Cell">
        <title>Large-Scale Comparative Analyses of Tick Genomes Elucidate Their Genetic Diversity and Vector Capacities.</title>
        <authorList>
            <consortium name="Tick Genome and Microbiome Consortium (TIGMIC)"/>
            <person name="Jia N."/>
            <person name="Wang J."/>
            <person name="Shi W."/>
            <person name="Du L."/>
            <person name="Sun Y."/>
            <person name="Zhan W."/>
            <person name="Jiang J.F."/>
            <person name="Wang Q."/>
            <person name="Zhang B."/>
            <person name="Ji P."/>
            <person name="Bell-Sakyi L."/>
            <person name="Cui X.M."/>
            <person name="Yuan T.T."/>
            <person name="Jiang B.G."/>
            <person name="Yang W.F."/>
            <person name="Lam T.T."/>
            <person name="Chang Q.C."/>
            <person name="Ding S.J."/>
            <person name="Wang X.J."/>
            <person name="Zhu J.G."/>
            <person name="Ruan X.D."/>
            <person name="Zhao L."/>
            <person name="Wei J.T."/>
            <person name="Ye R.Z."/>
            <person name="Que T.C."/>
            <person name="Du C.H."/>
            <person name="Zhou Y.H."/>
            <person name="Cheng J.X."/>
            <person name="Dai P.F."/>
            <person name="Guo W.B."/>
            <person name="Han X.H."/>
            <person name="Huang E.J."/>
            <person name="Li L.F."/>
            <person name="Wei W."/>
            <person name="Gao Y.C."/>
            <person name="Liu J.Z."/>
            <person name="Shao H.Z."/>
            <person name="Wang X."/>
            <person name="Wang C.C."/>
            <person name="Yang T.C."/>
            <person name="Huo Q.B."/>
            <person name="Li W."/>
            <person name="Chen H.Y."/>
            <person name="Chen S.E."/>
            <person name="Zhou L.G."/>
            <person name="Ni X.B."/>
            <person name="Tian J.H."/>
            <person name="Sheng Y."/>
            <person name="Liu T."/>
            <person name="Pan Y.S."/>
            <person name="Xia L.Y."/>
            <person name="Li J."/>
            <person name="Zhao F."/>
            <person name="Cao W.C."/>
        </authorList>
    </citation>
    <scope>NUCLEOTIDE SEQUENCE</scope>
    <source>
        <strain evidence="2">Rsan-2018</strain>
    </source>
</reference>